<dbReference type="NCBIfam" id="TIGR00556">
    <property type="entry name" value="pantethn_trn"/>
    <property type="match status" value="1"/>
</dbReference>
<dbReference type="SUPFAM" id="SSF56214">
    <property type="entry name" value="4'-phosphopantetheinyl transferase"/>
    <property type="match status" value="1"/>
</dbReference>
<sequence>MIGVDLTQISRFKNKKETFVRKILSKNEILEYENSENKEKFLATRWAIKEAIFKADNSFFEFNLIDIKKENKRYKFREFEISTSYENNLVIAIVYKK</sequence>
<dbReference type="InterPro" id="IPR008278">
    <property type="entry name" value="4-PPantetheinyl_Trfase_dom"/>
</dbReference>
<name>A0ABY5TUS8_9BACT</name>
<evidence type="ECO:0000313" key="5">
    <source>
        <dbReference type="EMBL" id="UWD34094.1"/>
    </source>
</evidence>
<organism evidence="5 6">
    <name type="scientific">Mesomycoplasma molare</name>
    <dbReference type="NCBI Taxonomy" id="171288"/>
    <lineage>
        <taxon>Bacteria</taxon>
        <taxon>Bacillati</taxon>
        <taxon>Mycoplasmatota</taxon>
        <taxon>Mycoplasmoidales</taxon>
        <taxon>Metamycoplasmataceae</taxon>
        <taxon>Mesomycoplasma</taxon>
    </lineage>
</organism>
<keyword evidence="6" id="KW-1185">Reference proteome</keyword>
<dbReference type="InterPro" id="IPR037143">
    <property type="entry name" value="4-PPantetheinyl_Trfase_dom_sf"/>
</dbReference>
<reference evidence="5" key="1">
    <citation type="submission" date="2022-08" db="EMBL/GenBank/DDBJ databases">
        <title>Complete genome sequence of Mycoplasma molare type strain H 542.</title>
        <authorList>
            <person name="Spergser J."/>
        </authorList>
    </citation>
    <scope>NUCLEOTIDE SEQUENCE</scope>
    <source>
        <strain evidence="5">H 542</strain>
    </source>
</reference>
<dbReference type="EMBL" id="CP103423">
    <property type="protein sequence ID" value="UWD34094.1"/>
    <property type="molecule type" value="Genomic_DNA"/>
</dbReference>
<dbReference type="Gene3D" id="3.90.470.20">
    <property type="entry name" value="4'-phosphopantetheinyl transferase domain"/>
    <property type="match status" value="1"/>
</dbReference>
<keyword evidence="2" id="KW-0479">Metal-binding</keyword>
<feature type="domain" description="4'-phosphopantetheinyl transferase" evidence="4">
    <location>
        <begin position="2"/>
        <end position="77"/>
    </location>
</feature>
<evidence type="ECO:0000313" key="6">
    <source>
        <dbReference type="Proteomes" id="UP001058364"/>
    </source>
</evidence>
<evidence type="ECO:0000256" key="2">
    <source>
        <dbReference type="ARBA" id="ARBA00022723"/>
    </source>
</evidence>
<dbReference type="Proteomes" id="UP001058364">
    <property type="component" value="Chromosome"/>
</dbReference>
<accession>A0ABY5TUS8</accession>
<gene>
    <name evidence="5" type="ORF">NX772_03275</name>
</gene>
<protein>
    <submittedName>
        <fullName evidence="5">4'-phosphopantetheinyl transferase superfamily protein</fullName>
    </submittedName>
</protein>
<proteinExistence type="predicted"/>
<evidence type="ECO:0000256" key="1">
    <source>
        <dbReference type="ARBA" id="ARBA00022679"/>
    </source>
</evidence>
<dbReference type="Pfam" id="PF01648">
    <property type="entry name" value="ACPS"/>
    <property type="match status" value="1"/>
</dbReference>
<dbReference type="GO" id="GO:0016740">
    <property type="term" value="F:transferase activity"/>
    <property type="evidence" value="ECO:0007669"/>
    <property type="project" value="UniProtKB-KW"/>
</dbReference>
<keyword evidence="1 5" id="KW-0808">Transferase</keyword>
<dbReference type="RefSeq" id="WP_027123117.1">
    <property type="nucleotide sequence ID" value="NZ_CP103423.1"/>
</dbReference>
<evidence type="ECO:0000259" key="4">
    <source>
        <dbReference type="Pfam" id="PF01648"/>
    </source>
</evidence>
<keyword evidence="3" id="KW-0460">Magnesium</keyword>
<dbReference type="InterPro" id="IPR004568">
    <property type="entry name" value="Ppantetheine-prot_Trfase_dom"/>
</dbReference>
<evidence type="ECO:0000256" key="3">
    <source>
        <dbReference type="ARBA" id="ARBA00022842"/>
    </source>
</evidence>